<comment type="caution">
    <text evidence="2">The sequence shown here is derived from an EMBL/GenBank/DDBJ whole genome shotgun (WGS) entry which is preliminary data.</text>
</comment>
<dbReference type="Proteomes" id="UP001596091">
    <property type="component" value="Unassembled WGS sequence"/>
</dbReference>
<organism evidence="2 3">
    <name type="scientific">Acidicapsa dinghuensis</name>
    <dbReference type="NCBI Taxonomy" id="2218256"/>
    <lineage>
        <taxon>Bacteria</taxon>
        <taxon>Pseudomonadati</taxon>
        <taxon>Acidobacteriota</taxon>
        <taxon>Terriglobia</taxon>
        <taxon>Terriglobales</taxon>
        <taxon>Acidobacteriaceae</taxon>
        <taxon>Acidicapsa</taxon>
    </lineage>
</organism>
<evidence type="ECO:0000313" key="3">
    <source>
        <dbReference type="Proteomes" id="UP001596091"/>
    </source>
</evidence>
<feature type="region of interest" description="Disordered" evidence="1">
    <location>
        <begin position="619"/>
        <end position="639"/>
    </location>
</feature>
<keyword evidence="3" id="KW-1185">Reference proteome</keyword>
<sequence>MQRNGVTLPIAEVPNLLPGDRLWIHPDLPDSQSAHFVLVVAFLRGATNPPPPDWFRRVETWNREVKQEGVFVTVPQEAQQALIFLAPETSGDFDTLRKTVHDRPGTFVRAGQDLQQASWDRLRLDEYLAEVKTIPPTDTKALKEGSELAARSLGIKVDSQCYDKPSEQQAPCLTQHPDGMVLDDSGAQSMVNQMANGSAADMMSQLSYSTTFGGGVYSPYVGAIVDMAKILSSIHTAKYQYIPALALPQKSQEDTLNLRLNVAPSFRNPKSVIVVALPPIGPTKLPAMHASEADASSAVTPANFVPTYCSTKPKLVFNAEGAPLVYSTAMAHNLYLHIDTKAQTPQSAGDGQEHAVLKPTVGAGVGVASSSGVDIPVEPFAIEGGFVLDKPLVALPEAETTAELRGSWGFDTFAGPKFNLVSPHPGKWTIASGDHTALITGREDTLHLQGESTLCVQEVQADIPPAASKTIANPVKLAWKSPKPEQLEMTVPMKDAAPGDVSVLVKQYGMAVPDKLSLRGYAEAAAIDHLTLSAGDQLALLKGKRLDEVETADLAGISFAPSALNRVQDEDQLDMSATGSTATLKPGDDYIASVTLRDGRTLHVPATVERPRPQVELLSKGVQQPTQDEAAPQPVQLGSPDDLPLQRRVVFFVRSKVPANFPRAEKIEVAAEDGSFSTTLSLADGSLLLEDAHTAVASLDPLDRFGASAFGPIQFRAVSAGGVSGDWVPLGTLVRLPGFTGNPTAKELRCPRSLAKPCLLTGTNLFLITSVGTVPDMSNAVDVPPQFTGTALTVPNVSRTGMTGTLYFKLRDDPDTVQTLNLPVASPTGSLAGSNGVEGAALATSANSTKTEPATPKSGDTVPGLGDASAGTGGDAKPTGDPKAATKPNGKQDAGTASQPNL</sequence>
<name>A0ABW1EG17_9BACT</name>
<protein>
    <submittedName>
        <fullName evidence="2">Uncharacterized protein</fullName>
    </submittedName>
</protein>
<proteinExistence type="predicted"/>
<evidence type="ECO:0000313" key="2">
    <source>
        <dbReference type="EMBL" id="MFC5862801.1"/>
    </source>
</evidence>
<dbReference type="EMBL" id="JBHSPH010000002">
    <property type="protein sequence ID" value="MFC5862801.1"/>
    <property type="molecule type" value="Genomic_DNA"/>
</dbReference>
<feature type="region of interest" description="Disordered" evidence="1">
    <location>
        <begin position="844"/>
        <end position="902"/>
    </location>
</feature>
<dbReference type="RefSeq" id="WP_263336698.1">
    <property type="nucleotide sequence ID" value="NZ_JAGSYH010000003.1"/>
</dbReference>
<reference evidence="3" key="1">
    <citation type="journal article" date="2019" name="Int. J. Syst. Evol. Microbiol.">
        <title>The Global Catalogue of Microorganisms (GCM) 10K type strain sequencing project: providing services to taxonomists for standard genome sequencing and annotation.</title>
        <authorList>
            <consortium name="The Broad Institute Genomics Platform"/>
            <consortium name="The Broad Institute Genome Sequencing Center for Infectious Disease"/>
            <person name="Wu L."/>
            <person name="Ma J."/>
        </authorList>
    </citation>
    <scope>NUCLEOTIDE SEQUENCE [LARGE SCALE GENOMIC DNA]</scope>
    <source>
        <strain evidence="3">JCM 4087</strain>
    </source>
</reference>
<evidence type="ECO:0000256" key="1">
    <source>
        <dbReference type="SAM" id="MobiDB-lite"/>
    </source>
</evidence>
<accession>A0ABW1EG17</accession>
<gene>
    <name evidence="2" type="ORF">ACFPT7_10905</name>
</gene>